<evidence type="ECO:0000256" key="4">
    <source>
        <dbReference type="ARBA" id="ARBA00022553"/>
    </source>
</evidence>
<dbReference type="InterPro" id="IPR000700">
    <property type="entry name" value="PAS-assoc_C"/>
</dbReference>
<evidence type="ECO:0000256" key="15">
    <source>
        <dbReference type="SAM" id="Phobius"/>
    </source>
</evidence>
<evidence type="ECO:0000256" key="12">
    <source>
        <dbReference type="ARBA" id="ARBA00023136"/>
    </source>
</evidence>
<dbReference type="Gene3D" id="3.30.565.10">
    <property type="entry name" value="Histidine kinase-like ATPase, C-terminal domain"/>
    <property type="match status" value="1"/>
</dbReference>
<feature type="domain" description="PAC" evidence="19">
    <location>
        <begin position="474"/>
        <end position="523"/>
    </location>
</feature>
<dbReference type="InterPro" id="IPR003594">
    <property type="entry name" value="HATPase_dom"/>
</dbReference>
<evidence type="ECO:0000256" key="2">
    <source>
        <dbReference type="ARBA" id="ARBA00004141"/>
    </source>
</evidence>
<dbReference type="InterPro" id="IPR036097">
    <property type="entry name" value="HisK_dim/P_sf"/>
</dbReference>
<feature type="transmembrane region" description="Helical" evidence="15">
    <location>
        <begin position="68"/>
        <end position="86"/>
    </location>
</feature>
<keyword evidence="21" id="KW-1185">Reference proteome</keyword>
<keyword evidence="14" id="KW-0175">Coiled coil</keyword>
<evidence type="ECO:0000259" key="17">
    <source>
        <dbReference type="PROSITE" id="PS50110"/>
    </source>
</evidence>
<dbReference type="InterPro" id="IPR001789">
    <property type="entry name" value="Sig_transdc_resp-reg_receiver"/>
</dbReference>
<dbReference type="Pfam" id="PF08447">
    <property type="entry name" value="PAS_3"/>
    <property type="match status" value="4"/>
</dbReference>
<dbReference type="Gene3D" id="1.10.287.130">
    <property type="match status" value="1"/>
</dbReference>
<keyword evidence="7" id="KW-0547">Nucleotide-binding</keyword>
<evidence type="ECO:0000256" key="8">
    <source>
        <dbReference type="ARBA" id="ARBA00022777"/>
    </source>
</evidence>
<dbReference type="PROSITE" id="PS50110">
    <property type="entry name" value="RESPONSE_REGULATORY"/>
    <property type="match status" value="1"/>
</dbReference>
<dbReference type="EC" id="2.7.13.3" evidence="3"/>
<dbReference type="Pfam" id="PF00072">
    <property type="entry name" value="Response_reg"/>
    <property type="match status" value="1"/>
</dbReference>
<evidence type="ECO:0000256" key="10">
    <source>
        <dbReference type="ARBA" id="ARBA00022989"/>
    </source>
</evidence>
<keyword evidence="12 15" id="KW-0472">Membrane</keyword>
<dbReference type="FunFam" id="3.30.450.20:FF:000099">
    <property type="entry name" value="Sensory box sensor histidine kinase"/>
    <property type="match status" value="1"/>
</dbReference>
<dbReference type="InterPro" id="IPR036890">
    <property type="entry name" value="HATPase_C_sf"/>
</dbReference>
<keyword evidence="8 20" id="KW-0418">Kinase</keyword>
<keyword evidence="6 15" id="KW-0812">Transmembrane</keyword>
<feature type="domain" description="PAS" evidence="18">
    <location>
        <begin position="531"/>
        <end position="579"/>
    </location>
</feature>
<feature type="transmembrane region" description="Helical" evidence="15">
    <location>
        <begin position="46"/>
        <end position="62"/>
    </location>
</feature>
<evidence type="ECO:0000259" key="16">
    <source>
        <dbReference type="PROSITE" id="PS50109"/>
    </source>
</evidence>
<keyword evidence="5" id="KW-0808">Transferase</keyword>
<dbReference type="InterPro" id="IPR013656">
    <property type="entry name" value="PAS_4"/>
</dbReference>
<dbReference type="InterPro" id="IPR035965">
    <property type="entry name" value="PAS-like_dom_sf"/>
</dbReference>
<dbReference type="InterPro" id="IPR004358">
    <property type="entry name" value="Sig_transdc_His_kin-like_C"/>
</dbReference>
<feature type="domain" description="PAS" evidence="18">
    <location>
        <begin position="1042"/>
        <end position="1112"/>
    </location>
</feature>
<dbReference type="Pfam" id="PF00512">
    <property type="entry name" value="HisKA"/>
    <property type="match status" value="1"/>
</dbReference>
<feature type="domain" description="PAS" evidence="18">
    <location>
        <begin position="914"/>
        <end position="985"/>
    </location>
</feature>
<dbReference type="EMBL" id="CP053452">
    <property type="protein sequence ID" value="QJW98531.1"/>
    <property type="molecule type" value="Genomic_DNA"/>
</dbReference>
<evidence type="ECO:0000256" key="13">
    <source>
        <dbReference type="PROSITE-ProRule" id="PRU00169"/>
    </source>
</evidence>
<dbReference type="SMART" id="SM00086">
    <property type="entry name" value="PAC"/>
    <property type="match status" value="6"/>
</dbReference>
<dbReference type="Pfam" id="PF02518">
    <property type="entry name" value="HATPase_c"/>
    <property type="match status" value="1"/>
</dbReference>
<evidence type="ECO:0000256" key="3">
    <source>
        <dbReference type="ARBA" id="ARBA00012438"/>
    </source>
</evidence>
<feature type="domain" description="Histidine kinase" evidence="16">
    <location>
        <begin position="1178"/>
        <end position="1395"/>
    </location>
</feature>
<dbReference type="InterPro" id="IPR011006">
    <property type="entry name" value="CheY-like_superfamily"/>
</dbReference>
<feature type="domain" description="Response regulatory" evidence="17">
    <location>
        <begin position="1418"/>
        <end position="1534"/>
    </location>
</feature>
<dbReference type="InterPro" id="IPR001610">
    <property type="entry name" value="PAC"/>
</dbReference>
<feature type="domain" description="PAS" evidence="18">
    <location>
        <begin position="785"/>
        <end position="857"/>
    </location>
</feature>
<dbReference type="SMART" id="SM00448">
    <property type="entry name" value="REC"/>
    <property type="match status" value="1"/>
</dbReference>
<dbReference type="InterPro" id="IPR052162">
    <property type="entry name" value="Sensor_kinase/Photoreceptor"/>
</dbReference>
<feature type="domain" description="PAC" evidence="19">
    <location>
        <begin position="605"/>
        <end position="656"/>
    </location>
</feature>
<comment type="catalytic activity">
    <reaction evidence="1">
        <text>ATP + protein L-histidine = ADP + protein N-phospho-L-histidine.</text>
        <dbReference type="EC" id="2.7.13.3"/>
    </reaction>
</comment>
<dbReference type="InterPro" id="IPR000014">
    <property type="entry name" value="PAS"/>
</dbReference>
<keyword evidence="10 15" id="KW-1133">Transmembrane helix</keyword>
<dbReference type="Gene3D" id="3.30.450.20">
    <property type="entry name" value="PAS domain"/>
    <property type="match status" value="8"/>
</dbReference>
<dbReference type="SUPFAM" id="SSF55785">
    <property type="entry name" value="PYP-like sensor domain (PAS domain)"/>
    <property type="match status" value="8"/>
</dbReference>
<dbReference type="CDD" id="cd00075">
    <property type="entry name" value="HATPase"/>
    <property type="match status" value="1"/>
</dbReference>
<reference evidence="21" key="1">
    <citation type="submission" date="2020-05" db="EMBL/GenBank/DDBJ databases">
        <title>Frigoriglobus tundricola gen. nov., sp. nov., a psychrotolerant cellulolytic planctomycete of the family Gemmataceae with two divergent copies of 16S rRNA gene.</title>
        <authorList>
            <person name="Kulichevskaya I.S."/>
            <person name="Ivanova A.A."/>
            <person name="Naumoff D.G."/>
            <person name="Beletsky A.V."/>
            <person name="Rijpstra W.I.C."/>
            <person name="Sinninghe Damste J.S."/>
            <person name="Mardanov A.V."/>
            <person name="Ravin N.V."/>
            <person name="Dedysh S.N."/>
        </authorList>
    </citation>
    <scope>NUCLEOTIDE SEQUENCE [LARGE SCALE GENOMIC DNA]</scope>
    <source>
        <strain evidence="21">PL17</strain>
    </source>
</reference>
<dbReference type="InterPro" id="IPR025201">
    <property type="entry name" value="KdpD_TM"/>
</dbReference>
<feature type="domain" description="PAC" evidence="19">
    <location>
        <begin position="860"/>
        <end position="913"/>
    </location>
</feature>
<dbReference type="PROSITE" id="PS50113">
    <property type="entry name" value="PAC"/>
    <property type="match status" value="7"/>
</dbReference>
<feature type="coiled-coil region" evidence="14">
    <location>
        <begin position="122"/>
        <end position="156"/>
    </location>
</feature>
<dbReference type="FunFam" id="3.30.565.10:FF:000006">
    <property type="entry name" value="Sensor histidine kinase WalK"/>
    <property type="match status" value="1"/>
</dbReference>
<dbReference type="Pfam" id="PF13426">
    <property type="entry name" value="PAS_9"/>
    <property type="match status" value="1"/>
</dbReference>
<dbReference type="PANTHER" id="PTHR43304:SF1">
    <property type="entry name" value="PAC DOMAIN-CONTAINING PROTEIN"/>
    <property type="match status" value="1"/>
</dbReference>
<dbReference type="KEGG" id="ftj:FTUN_6123"/>
<feature type="transmembrane region" description="Helical" evidence="15">
    <location>
        <begin position="98"/>
        <end position="118"/>
    </location>
</feature>
<dbReference type="Pfam" id="PF13493">
    <property type="entry name" value="DUF4118"/>
    <property type="match status" value="1"/>
</dbReference>
<protein>
    <recommendedName>
        <fullName evidence="3">histidine kinase</fullName>
        <ecNumber evidence="3">2.7.13.3</ecNumber>
    </recommendedName>
</protein>
<feature type="transmembrane region" description="Helical" evidence="15">
    <location>
        <begin position="20"/>
        <end position="39"/>
    </location>
</feature>
<comment type="subcellular location">
    <subcellularLocation>
        <location evidence="2">Membrane</location>
        <topology evidence="2">Multi-pass membrane protein</topology>
    </subcellularLocation>
</comment>
<feature type="domain" description="PAS" evidence="18">
    <location>
        <begin position="149"/>
        <end position="222"/>
    </location>
</feature>
<evidence type="ECO:0000256" key="14">
    <source>
        <dbReference type="SAM" id="Coils"/>
    </source>
</evidence>
<dbReference type="SUPFAM" id="SSF52172">
    <property type="entry name" value="CheY-like"/>
    <property type="match status" value="1"/>
</dbReference>
<dbReference type="GO" id="GO:0000155">
    <property type="term" value="F:phosphorelay sensor kinase activity"/>
    <property type="evidence" value="ECO:0007669"/>
    <property type="project" value="InterPro"/>
</dbReference>
<dbReference type="PRINTS" id="PR00344">
    <property type="entry name" value="BCTRLSENSOR"/>
</dbReference>
<feature type="domain" description="PAC" evidence="19">
    <location>
        <begin position="1115"/>
        <end position="1167"/>
    </location>
</feature>
<gene>
    <name evidence="20" type="ORF">FTUN_6123</name>
</gene>
<feature type="domain" description="PAS" evidence="18">
    <location>
        <begin position="398"/>
        <end position="441"/>
    </location>
</feature>
<evidence type="ECO:0000256" key="6">
    <source>
        <dbReference type="ARBA" id="ARBA00022692"/>
    </source>
</evidence>
<evidence type="ECO:0000313" key="21">
    <source>
        <dbReference type="Proteomes" id="UP000503447"/>
    </source>
</evidence>
<dbReference type="Gene3D" id="3.40.50.2300">
    <property type="match status" value="1"/>
</dbReference>
<dbReference type="GO" id="GO:0005524">
    <property type="term" value="F:ATP binding"/>
    <property type="evidence" value="ECO:0007669"/>
    <property type="project" value="UniProtKB-KW"/>
</dbReference>
<dbReference type="CDD" id="cd17580">
    <property type="entry name" value="REC_2_DhkD-like"/>
    <property type="match status" value="1"/>
</dbReference>
<dbReference type="Proteomes" id="UP000503447">
    <property type="component" value="Chromosome"/>
</dbReference>
<evidence type="ECO:0000259" key="19">
    <source>
        <dbReference type="PROSITE" id="PS50113"/>
    </source>
</evidence>
<dbReference type="SUPFAM" id="SSF47384">
    <property type="entry name" value="Homodimeric domain of signal transducing histidine kinase"/>
    <property type="match status" value="1"/>
</dbReference>
<organism evidence="20 21">
    <name type="scientific">Frigoriglobus tundricola</name>
    <dbReference type="NCBI Taxonomy" id="2774151"/>
    <lineage>
        <taxon>Bacteria</taxon>
        <taxon>Pseudomonadati</taxon>
        <taxon>Planctomycetota</taxon>
        <taxon>Planctomycetia</taxon>
        <taxon>Gemmatales</taxon>
        <taxon>Gemmataceae</taxon>
        <taxon>Frigoriglobus</taxon>
    </lineage>
</organism>
<dbReference type="SMART" id="SM00388">
    <property type="entry name" value="HisKA"/>
    <property type="match status" value="1"/>
</dbReference>
<dbReference type="GO" id="GO:0016020">
    <property type="term" value="C:membrane"/>
    <property type="evidence" value="ECO:0007669"/>
    <property type="project" value="UniProtKB-SubCell"/>
</dbReference>
<name>A0A6M5YZ67_9BACT</name>
<evidence type="ECO:0000256" key="9">
    <source>
        <dbReference type="ARBA" id="ARBA00022840"/>
    </source>
</evidence>
<dbReference type="InterPro" id="IPR013655">
    <property type="entry name" value="PAS_fold_3"/>
</dbReference>
<evidence type="ECO:0000259" key="18">
    <source>
        <dbReference type="PROSITE" id="PS50112"/>
    </source>
</evidence>
<feature type="domain" description="PAS" evidence="18">
    <location>
        <begin position="280"/>
        <end position="326"/>
    </location>
</feature>
<dbReference type="InterPro" id="IPR005467">
    <property type="entry name" value="His_kinase_dom"/>
</dbReference>
<dbReference type="RefSeq" id="WP_171473686.1">
    <property type="nucleotide sequence ID" value="NZ_CP053452.2"/>
</dbReference>
<feature type="domain" description="PAC" evidence="19">
    <location>
        <begin position="227"/>
        <end position="279"/>
    </location>
</feature>
<keyword evidence="4 13" id="KW-0597">Phosphoprotein</keyword>
<evidence type="ECO:0000256" key="11">
    <source>
        <dbReference type="ARBA" id="ARBA00023012"/>
    </source>
</evidence>
<dbReference type="InterPro" id="IPR003661">
    <property type="entry name" value="HisK_dim/P_dom"/>
</dbReference>
<feature type="domain" description="PAC" evidence="19">
    <location>
        <begin position="988"/>
        <end position="1041"/>
    </location>
</feature>
<feature type="domain" description="PAC" evidence="19">
    <location>
        <begin position="732"/>
        <end position="784"/>
    </location>
</feature>
<dbReference type="SMART" id="SM00091">
    <property type="entry name" value="PAS"/>
    <property type="match status" value="8"/>
</dbReference>
<dbReference type="CDD" id="cd00130">
    <property type="entry name" value="PAS"/>
    <property type="match status" value="8"/>
</dbReference>
<evidence type="ECO:0000256" key="5">
    <source>
        <dbReference type="ARBA" id="ARBA00022679"/>
    </source>
</evidence>
<dbReference type="Gene3D" id="1.20.120.620">
    <property type="entry name" value="Backbone structure of the membrane domain of e. Coli histidine kinase receptor kdpd"/>
    <property type="match status" value="1"/>
</dbReference>
<evidence type="ECO:0000313" key="20">
    <source>
        <dbReference type="EMBL" id="QJW98531.1"/>
    </source>
</evidence>
<dbReference type="Gene3D" id="2.10.70.100">
    <property type="match status" value="2"/>
</dbReference>
<dbReference type="SUPFAM" id="SSF55874">
    <property type="entry name" value="ATPase domain of HSP90 chaperone/DNA topoisomerase II/histidine kinase"/>
    <property type="match status" value="1"/>
</dbReference>
<dbReference type="PANTHER" id="PTHR43304">
    <property type="entry name" value="PHYTOCHROME-LIKE PROTEIN CPH1"/>
    <property type="match status" value="1"/>
</dbReference>
<sequence length="1538" mass="170154">MNNSIADKPPGAALRLSGRVGYVVAVAAVAVATLVRLALDPALRDNYPFITYFGAVAVVAWVGRTWPAVVALALSGFVSLYLFLPPRFSIATTEPGELVGLALFLAVGGVMVTMGHAMRVARDRAELLLAEAVAQRDELQRAAEAVAEQKERLRTTLASIGDAVISTDRDGTVTYLNAVAEALTGWTNAESQGRPLDAVFRIVNESTRRPVENPAVRALKEGVIVGLANHTVLIARDGTERPIDDSAAPIRCRDGEIVGCVLVFRDISEKKRLEGERREAQERVVATLESITDAFSQFDREWRIVYVNSEAERLTGQHRSELLGRSHWDAFPTTVGTPLEAEYRRAVAARVTVEFEHYFPPLGRWFAVKGDPTPDGGLTVFFRDITDRKRAEDVLRRSEARFRRVFESNVVGMIRWDLDRSLILDANDEFLRMTGYTRDDVAAGRLNFRDMTPADWTARNEDGIRTIRAEGYAAPYEKEYFRKDGSRVPLIIAGTRFDDSPSEGMSLLIDISDRKRAEQEIARLAAESERQRRLYETVLTNTPDFIYVFSLDHKVLYANDALIKMWGRGQDGAIGKTFLEIGYEPWHAEMHDREIDTVRATKQPVRGEVPFDGTHGRREYDYIFVPVLGADGAVEAVAGTTRDVTERKETERRLRDGQEQLDFALAAADLGQWALNLTDHTARRTLRHDQIFGYDALLPEWTYETFLEHVVPDDRAAVDADFQKAVATGSAWAVECRIRRADGAVRHVWTKALIRRDAGGHVEWMLGIVGDVTDRRLAEEAERAGRERLRMALSAARMVAWEYDPATGAVVTSDNAADVYGFPSGEGMGTIDRGFAMLHPDDADRHKATVAAAVAAGAGFNSQFRIVRPDNGAVQWMEERGHAVRHGASGNVRLVGVNMDITARKEAEAALRESEERSAFVRHSTGVGFWYCDLPFDVLQWDELVKAHFHLPPDAVVTIQTFYDRLHPDDREPTRRAIERSIADRTAYNVDYRTVDPHTDALKWVRAIGRTFYAADGTPARFDGVTLDVTDQKRAELSLRESEERFRLMADAAPVMIWMSGTDKLVSWYNRPWLAFTGRSMEQAVGNGATEVVHPDDLGRTLPLYTAAFDARTPFSMEYRLRRHDGEYRWHICNGVPRYRADGAFEGYIGSCFDVTDYKNAQAALRDADRRKDEFLATLAHELRNPLAPIRNGLQVIRMAGANGTIEQARSMMERQLGQMVRLVDDLLDVSRVTTGKLTLSADRLELRAVIDAAVETSRPAVDQAGHALSVVIPDEPIVVEGDLTRLAQVVSNLLTNSAKYTHRGGNIRVSVGRDGDTAVVSVKDDGIGIPPAMLGRVFEMFVQVDRTLEKTTGGLGIGLSLVKGLVEMHGGTIEARSAGEGRGSEFEVRLPVAMPAAGGPGAANGRAEEVVTSSLRRILVVDDNVDSADSLGQLLEMLGNEVRTAYDGEAGIRVAAEFRPAVVLCDIGMPKVNGYDAARRIRAEPCGKSMVLVALTGWGQEDDRQKSTDAGFDFHLVKPVETAALMKLLAGLKTEPA</sequence>
<dbReference type="InterPro" id="IPR038318">
    <property type="entry name" value="KdpD_sf"/>
</dbReference>
<dbReference type="PROSITE" id="PS50109">
    <property type="entry name" value="HIS_KIN"/>
    <property type="match status" value="1"/>
</dbReference>
<feature type="modified residue" description="4-aspartylphosphate" evidence="13">
    <location>
        <position position="1467"/>
    </location>
</feature>
<accession>A0A6M5YZ67</accession>
<proteinExistence type="predicted"/>
<dbReference type="SMART" id="SM00387">
    <property type="entry name" value="HATPase_c"/>
    <property type="match status" value="1"/>
</dbReference>
<keyword evidence="11" id="KW-0902">Two-component regulatory system</keyword>
<dbReference type="CDD" id="cd00082">
    <property type="entry name" value="HisKA"/>
    <property type="match status" value="1"/>
</dbReference>
<evidence type="ECO:0000256" key="1">
    <source>
        <dbReference type="ARBA" id="ARBA00000085"/>
    </source>
</evidence>
<dbReference type="PROSITE" id="PS50112">
    <property type="entry name" value="PAS"/>
    <property type="match status" value="7"/>
</dbReference>
<keyword evidence="9" id="KW-0067">ATP-binding</keyword>
<dbReference type="NCBIfam" id="TIGR00229">
    <property type="entry name" value="sensory_box"/>
    <property type="match status" value="6"/>
</dbReference>
<dbReference type="Pfam" id="PF08448">
    <property type="entry name" value="PAS_4"/>
    <property type="match status" value="3"/>
</dbReference>
<evidence type="ECO:0000256" key="7">
    <source>
        <dbReference type="ARBA" id="ARBA00022741"/>
    </source>
</evidence>